<keyword evidence="3 13" id="KW-0963">Cytoplasm</keyword>
<evidence type="ECO:0000256" key="4">
    <source>
        <dbReference type="ARBA" id="ARBA00022679"/>
    </source>
</evidence>
<keyword evidence="7 13" id="KW-0408">Iron</keyword>
<evidence type="ECO:0000313" key="19">
    <source>
        <dbReference type="Proteomes" id="UP000031594"/>
    </source>
</evidence>
<dbReference type="GO" id="GO:0046872">
    <property type="term" value="F:metal ion binding"/>
    <property type="evidence" value="ECO:0007669"/>
    <property type="project" value="UniProtKB-KW"/>
</dbReference>
<feature type="binding site" evidence="13">
    <location>
        <position position="11"/>
    </location>
    <ligand>
        <name>[4Fe-4S] cluster</name>
        <dbReference type="ChEBI" id="CHEBI:49883"/>
        <label>1</label>
    </ligand>
</feature>
<dbReference type="PROSITE" id="PS51918">
    <property type="entry name" value="RADICAL_SAM"/>
    <property type="match status" value="1"/>
</dbReference>
<feature type="binding site" evidence="13">
    <location>
        <position position="159"/>
    </location>
    <ligand>
        <name>[4Fe-4S] cluster</name>
        <dbReference type="ChEBI" id="CHEBI:49883"/>
        <label>2</label>
        <note>4Fe-4S-S-AdoMet</note>
    </ligand>
</feature>
<protein>
    <recommendedName>
        <fullName evidence="10 13">tRNA-2-methylthio-N(6)-dimethylallyladenosine synthase</fullName>
        <ecNumber evidence="9 13">2.8.4.3</ecNumber>
    </recommendedName>
    <alternativeName>
        <fullName evidence="12 13">(Dimethylallyl)adenosine tRNA methylthiotransferase MiaB</fullName>
    </alternativeName>
    <alternativeName>
        <fullName evidence="11 13">tRNA-i(6)A37 methylthiotransferase</fullName>
    </alternativeName>
</protein>
<evidence type="ECO:0000256" key="10">
    <source>
        <dbReference type="ARBA" id="ARBA00068570"/>
    </source>
</evidence>
<evidence type="ECO:0000259" key="15">
    <source>
        <dbReference type="PROSITE" id="PS51449"/>
    </source>
</evidence>
<comment type="function">
    <text evidence="1 13">Catalyzes the methylthiolation of N6-(dimethylallyl)adenosine (i(6)A), leading to the formation of 2-methylthio-N6-(dimethylallyl)adenosine (ms(2)i(6)A) at position 37 in tRNAs that read codons beginning with uridine.</text>
</comment>
<dbReference type="EMBL" id="CP037899">
    <property type="protein sequence ID" value="QDQ42747.1"/>
    <property type="molecule type" value="Genomic_DNA"/>
</dbReference>
<keyword evidence="5 13" id="KW-0949">S-adenosyl-L-methionine</keyword>
<evidence type="ECO:0000256" key="6">
    <source>
        <dbReference type="ARBA" id="ARBA00022723"/>
    </source>
</evidence>
<dbReference type="PROSITE" id="PS50926">
    <property type="entry name" value="TRAM"/>
    <property type="match status" value="1"/>
</dbReference>
<evidence type="ECO:0000256" key="3">
    <source>
        <dbReference type="ARBA" id="ARBA00022490"/>
    </source>
</evidence>
<feature type="binding site" evidence="13">
    <location>
        <position position="163"/>
    </location>
    <ligand>
        <name>[4Fe-4S] cluster</name>
        <dbReference type="ChEBI" id="CHEBI:49883"/>
        <label>2</label>
        <note>4Fe-4S-S-AdoMet</note>
    </ligand>
</feature>
<keyword evidence="4 13" id="KW-0808">Transferase</keyword>
<dbReference type="SFLD" id="SFLDG01082">
    <property type="entry name" value="B12-binding_domain_containing"/>
    <property type="match status" value="1"/>
</dbReference>
<dbReference type="GO" id="GO:0051539">
    <property type="term" value="F:4 iron, 4 sulfur cluster binding"/>
    <property type="evidence" value="ECO:0007669"/>
    <property type="project" value="UniProtKB-UniRule"/>
</dbReference>
<dbReference type="GO" id="GO:0005829">
    <property type="term" value="C:cytosol"/>
    <property type="evidence" value="ECO:0007669"/>
    <property type="project" value="TreeGrafter"/>
</dbReference>
<keyword evidence="2 13" id="KW-0004">4Fe-4S</keyword>
<dbReference type="PROSITE" id="PS51449">
    <property type="entry name" value="MTTASE_N"/>
    <property type="match status" value="1"/>
</dbReference>
<dbReference type="AlphaFoldDB" id="A0A0C1V6G3"/>
<dbReference type="InterPro" id="IPR002792">
    <property type="entry name" value="TRAM_dom"/>
</dbReference>
<dbReference type="NCBIfam" id="TIGR00089">
    <property type="entry name" value="MiaB/RimO family radical SAM methylthiotransferase"/>
    <property type="match status" value="1"/>
</dbReference>
<dbReference type="InterPro" id="IPR058240">
    <property type="entry name" value="rSAM_sf"/>
</dbReference>
<dbReference type="SFLD" id="SFLDS00029">
    <property type="entry name" value="Radical_SAM"/>
    <property type="match status" value="1"/>
</dbReference>
<dbReference type="Pfam" id="PF01938">
    <property type="entry name" value="TRAM"/>
    <property type="match status" value="1"/>
</dbReference>
<proteinExistence type="inferred from homology"/>
<evidence type="ECO:0000313" key="20">
    <source>
        <dbReference type="Proteomes" id="UP000315925"/>
    </source>
</evidence>
<evidence type="ECO:0000259" key="14">
    <source>
        <dbReference type="PROSITE" id="PS50926"/>
    </source>
</evidence>
<keyword evidence="6 13" id="KW-0479">Metal-binding</keyword>
<dbReference type="Gene3D" id="3.80.30.20">
    <property type="entry name" value="tm_1862 like domain"/>
    <property type="match status" value="1"/>
</dbReference>
<dbReference type="Pfam" id="PF04055">
    <property type="entry name" value="Radical_SAM"/>
    <property type="match status" value="1"/>
</dbReference>
<dbReference type="InterPro" id="IPR006463">
    <property type="entry name" value="MiaB_methiolase"/>
</dbReference>
<dbReference type="EMBL" id="JQNX01000001">
    <property type="protein sequence ID" value="KIE59290.1"/>
    <property type="molecule type" value="Genomic_DNA"/>
</dbReference>
<dbReference type="Proteomes" id="UP000315925">
    <property type="component" value="Chromosome"/>
</dbReference>
<dbReference type="KEGG" id="mkc:kam1_1528"/>
<organism evidence="18 20">
    <name type="scientific">Methylacidiphilum kamchatkense Kam1</name>
    <dbReference type="NCBI Taxonomy" id="1202785"/>
    <lineage>
        <taxon>Bacteria</taxon>
        <taxon>Pseudomonadati</taxon>
        <taxon>Verrucomicrobiota</taxon>
        <taxon>Methylacidiphilae</taxon>
        <taxon>Methylacidiphilales</taxon>
        <taxon>Methylacidiphilaceae</taxon>
        <taxon>Methylacidiphilum (ex Ratnadevi et al. 2023)</taxon>
    </lineage>
</organism>
<dbReference type="GO" id="GO:0035597">
    <property type="term" value="F:tRNA-2-methylthio-N(6)-dimethylallyladenosine(37) synthase activity"/>
    <property type="evidence" value="ECO:0007669"/>
    <property type="project" value="UniProtKB-EC"/>
</dbReference>
<keyword evidence="19" id="KW-1185">Reference proteome</keyword>
<feature type="binding site" evidence="13">
    <location>
        <position position="81"/>
    </location>
    <ligand>
        <name>[4Fe-4S] cluster</name>
        <dbReference type="ChEBI" id="CHEBI:49883"/>
        <label>1</label>
    </ligand>
</feature>
<gene>
    <name evidence="13" type="primary">miaB</name>
    <name evidence="17" type="ORF">A946_00790</name>
    <name evidence="18" type="ORF">kam1_1528</name>
</gene>
<dbReference type="InterPro" id="IPR020612">
    <property type="entry name" value="Methylthiotransferase_CS"/>
</dbReference>
<evidence type="ECO:0000256" key="8">
    <source>
        <dbReference type="ARBA" id="ARBA00023014"/>
    </source>
</evidence>
<comment type="subcellular location">
    <subcellularLocation>
        <location evidence="13">Cytoplasm</location>
    </subcellularLocation>
</comment>
<feature type="domain" description="TRAM" evidence="14">
    <location>
        <begin position="382"/>
        <end position="445"/>
    </location>
</feature>
<dbReference type="InterPro" id="IPR006638">
    <property type="entry name" value="Elp3/MiaA/NifB-like_rSAM"/>
</dbReference>
<dbReference type="InterPro" id="IPR038135">
    <property type="entry name" value="Methylthiotransferase_N_sf"/>
</dbReference>
<dbReference type="Proteomes" id="UP000031594">
    <property type="component" value="Unassembled WGS sequence"/>
</dbReference>
<dbReference type="SFLD" id="SFLDF00273">
    <property type="entry name" value="(dimethylallyl)adenosine_tRNA"/>
    <property type="match status" value="1"/>
</dbReference>
<evidence type="ECO:0000256" key="9">
    <source>
        <dbReference type="ARBA" id="ARBA00033765"/>
    </source>
</evidence>
<dbReference type="Pfam" id="PF00919">
    <property type="entry name" value="UPF0004"/>
    <property type="match status" value="1"/>
</dbReference>
<dbReference type="CDD" id="cd01335">
    <property type="entry name" value="Radical_SAM"/>
    <property type="match status" value="1"/>
</dbReference>
<keyword evidence="13" id="KW-0819">tRNA processing</keyword>
<dbReference type="InterPro" id="IPR023404">
    <property type="entry name" value="rSAM_horseshoe"/>
</dbReference>
<dbReference type="SMART" id="SM00729">
    <property type="entry name" value="Elp3"/>
    <property type="match status" value="1"/>
</dbReference>
<reference evidence="18" key="2">
    <citation type="journal article" date="2019" name="BMC Genomics">
        <title>Complete genome sequence analysis of the thermoacidophilic verrucomicrobial methanotroph 'Candidatus Methylacidiphilum kamchatkense' strain Kam1 and comparison with its closest relatives.</title>
        <authorList>
            <person name="Kruse T."/>
            <person name="Ratnadevi C.M."/>
            <person name="Erikstad H.A."/>
            <person name="Birkeland N.K."/>
        </authorList>
    </citation>
    <scope>NUCLEOTIDE SEQUENCE</scope>
    <source>
        <strain evidence="18">Kam1</strain>
    </source>
</reference>
<dbReference type="InterPro" id="IPR005839">
    <property type="entry name" value="Methylthiotransferase"/>
</dbReference>
<evidence type="ECO:0000256" key="11">
    <source>
        <dbReference type="ARBA" id="ARBA00080698"/>
    </source>
</evidence>
<dbReference type="RefSeq" id="WP_039720571.1">
    <property type="nucleotide sequence ID" value="NZ_CP037899.1"/>
</dbReference>
<dbReference type="InterPro" id="IPR013848">
    <property type="entry name" value="Methylthiotransferase_N"/>
</dbReference>
<feature type="domain" description="MTTase N-terminal" evidence="15">
    <location>
        <begin position="2"/>
        <end position="118"/>
    </location>
</feature>
<dbReference type="OrthoDB" id="9805215at2"/>
<evidence type="ECO:0000313" key="17">
    <source>
        <dbReference type="EMBL" id="KIE59290.1"/>
    </source>
</evidence>
<dbReference type="SFLD" id="SFLDG01061">
    <property type="entry name" value="methylthiotransferase"/>
    <property type="match status" value="1"/>
</dbReference>
<reference evidence="20" key="3">
    <citation type="submission" date="2019-03" db="EMBL/GenBank/DDBJ databases">
        <title>Complete genome of Methylacidiphilum kamchatkense Kam1.</title>
        <authorList>
            <person name="Kruse T."/>
            <person name="Murarilal Ratnadevi C."/>
            <person name="Erikstad H.-A."/>
            <person name="Birkeland N.-K."/>
        </authorList>
    </citation>
    <scope>NUCLEOTIDE SEQUENCE [LARGE SCALE GENOMIC DNA]</scope>
    <source>
        <strain evidence="20">kam1</strain>
    </source>
</reference>
<accession>A0A0C1V6G3</accession>
<evidence type="ECO:0000256" key="1">
    <source>
        <dbReference type="ARBA" id="ARBA00003234"/>
    </source>
</evidence>
<dbReference type="HAMAP" id="MF_01864">
    <property type="entry name" value="tRNA_metthiotr_MiaB"/>
    <property type="match status" value="1"/>
</dbReference>
<evidence type="ECO:0000256" key="2">
    <source>
        <dbReference type="ARBA" id="ARBA00022485"/>
    </source>
</evidence>
<evidence type="ECO:0000256" key="13">
    <source>
        <dbReference type="HAMAP-Rule" id="MF_01864"/>
    </source>
</evidence>
<feature type="binding site" evidence="13">
    <location>
        <position position="47"/>
    </location>
    <ligand>
        <name>[4Fe-4S] cluster</name>
        <dbReference type="ChEBI" id="CHEBI:49883"/>
        <label>1</label>
    </ligand>
</feature>
<dbReference type="PROSITE" id="PS01278">
    <property type="entry name" value="MTTASE_RADICAL"/>
    <property type="match status" value="1"/>
</dbReference>
<keyword evidence="8 13" id="KW-0411">Iron-sulfur</keyword>
<dbReference type="PANTHER" id="PTHR43020">
    <property type="entry name" value="CDK5 REGULATORY SUBUNIT-ASSOCIATED PROTEIN 1"/>
    <property type="match status" value="1"/>
</dbReference>
<evidence type="ECO:0000256" key="12">
    <source>
        <dbReference type="ARBA" id="ARBA00081141"/>
    </source>
</evidence>
<dbReference type="NCBIfam" id="TIGR01574">
    <property type="entry name" value="miaB-methiolase"/>
    <property type="match status" value="1"/>
</dbReference>
<evidence type="ECO:0000256" key="5">
    <source>
        <dbReference type="ARBA" id="ARBA00022691"/>
    </source>
</evidence>
<comment type="catalytic activity">
    <reaction evidence="13">
        <text>N(6)-dimethylallyladenosine(37) in tRNA + (sulfur carrier)-SH + AH2 + 2 S-adenosyl-L-methionine = 2-methylsulfanyl-N(6)-dimethylallyladenosine(37) in tRNA + (sulfur carrier)-H + 5'-deoxyadenosine + L-methionine + A + S-adenosyl-L-homocysteine + 2 H(+)</text>
        <dbReference type="Rhea" id="RHEA:37067"/>
        <dbReference type="Rhea" id="RHEA-COMP:10375"/>
        <dbReference type="Rhea" id="RHEA-COMP:10376"/>
        <dbReference type="Rhea" id="RHEA-COMP:14737"/>
        <dbReference type="Rhea" id="RHEA-COMP:14739"/>
        <dbReference type="ChEBI" id="CHEBI:13193"/>
        <dbReference type="ChEBI" id="CHEBI:15378"/>
        <dbReference type="ChEBI" id="CHEBI:17319"/>
        <dbReference type="ChEBI" id="CHEBI:17499"/>
        <dbReference type="ChEBI" id="CHEBI:29917"/>
        <dbReference type="ChEBI" id="CHEBI:57844"/>
        <dbReference type="ChEBI" id="CHEBI:57856"/>
        <dbReference type="ChEBI" id="CHEBI:59789"/>
        <dbReference type="ChEBI" id="CHEBI:64428"/>
        <dbReference type="ChEBI" id="CHEBI:74415"/>
        <dbReference type="ChEBI" id="CHEBI:74417"/>
        <dbReference type="EC" id="2.8.4.3"/>
    </reaction>
</comment>
<dbReference type="FunFam" id="3.80.30.20:FF:000001">
    <property type="entry name" value="tRNA-2-methylthio-N(6)-dimethylallyladenosine synthase 2"/>
    <property type="match status" value="1"/>
</dbReference>
<dbReference type="PANTHER" id="PTHR43020:SF2">
    <property type="entry name" value="MITOCHONDRIAL TRNA METHYLTHIOTRANSFERASE CDK5RAP1"/>
    <property type="match status" value="1"/>
</dbReference>
<dbReference type="SUPFAM" id="SSF102114">
    <property type="entry name" value="Radical SAM enzymes"/>
    <property type="match status" value="1"/>
</dbReference>
<evidence type="ECO:0000259" key="16">
    <source>
        <dbReference type="PROSITE" id="PS51918"/>
    </source>
</evidence>
<comment type="similarity">
    <text evidence="13">Belongs to the methylthiotransferase family. MiaB subfamily.</text>
</comment>
<reference evidence="17 19" key="1">
    <citation type="submission" date="2014-08" db="EMBL/GenBank/DDBJ databases">
        <title>Methylacidiphilum kamchatkense strain Kam1 draft genome sequence.</title>
        <authorList>
            <person name="Birkeland N.-K."/>
            <person name="Erikstad H.A."/>
        </authorList>
    </citation>
    <scope>NUCLEOTIDE SEQUENCE [LARGE SCALE GENOMIC DNA]</scope>
    <source>
        <strain evidence="17 19">Kam1</strain>
    </source>
</reference>
<dbReference type="FunFam" id="3.40.50.12160:FF:000003">
    <property type="entry name" value="CDK5 regulatory subunit-associated protein 1"/>
    <property type="match status" value="1"/>
</dbReference>
<sequence length="464" mass="52839">MPLVFLKTFGCQMNVRDSEQVLQDFIEKGYTIAPSEKLSDIILINTCSVRAMAEDKAIDKMLSLKGLKDKNPSVVLGIIGCMAQNRGEEIAKKYPFIDLILGTQKFHKVAEIADQIYRNPRRQQCYVDLSEEANSQNAITKHLAKKRQAVAYVSIMQGCSMHCAFCIVPSTRGEERSRPISEIFEEAQNLTANGVKEIVLLGQIVNRYGAKEFSWKNGKSPFVQLLEQLSTLKTLERLRFTSPHPIGFKEDLIQALKEIPQLCEHVHIPVQSGSDRILKAMRRGYTRSKFLQLIEKLRKEIPDIALSTDVIVGYPGEKEEDFLQTCSLLEEVQFDNAFIFRYSPREGTTAANLNEQLSEDVKFERNYRLLEIQNAITLKKSQRLVGQTVEILVEGESKKKAERFQGRTRTNHLVIIPKNERWRGELLPVKILQTTGHTFYGIPILSGFEDQPAFDQKEEISSAR</sequence>
<feature type="domain" description="Radical SAM core" evidence="16">
    <location>
        <begin position="145"/>
        <end position="379"/>
    </location>
</feature>
<dbReference type="STRING" id="1202785.A946_00790"/>
<comment type="subunit">
    <text evidence="13">Monomer.</text>
</comment>
<dbReference type="InterPro" id="IPR007197">
    <property type="entry name" value="rSAM"/>
</dbReference>
<comment type="cofactor">
    <cofactor evidence="13">
        <name>[4Fe-4S] cluster</name>
        <dbReference type="ChEBI" id="CHEBI:49883"/>
    </cofactor>
    <text evidence="13">Binds 2 [4Fe-4S] clusters. One cluster is coordinated with 3 cysteines and an exchangeable S-adenosyl-L-methionine.</text>
</comment>
<dbReference type="Gene3D" id="3.40.50.12160">
    <property type="entry name" value="Methylthiotransferase, N-terminal domain"/>
    <property type="match status" value="1"/>
</dbReference>
<dbReference type="EC" id="2.8.4.3" evidence="9 13"/>
<name>A0A0C1V6G3_9BACT</name>
<evidence type="ECO:0000256" key="7">
    <source>
        <dbReference type="ARBA" id="ARBA00023004"/>
    </source>
</evidence>
<evidence type="ECO:0000313" key="18">
    <source>
        <dbReference type="EMBL" id="QDQ42747.1"/>
    </source>
</evidence>
<feature type="binding site" evidence="13">
    <location>
        <position position="166"/>
    </location>
    <ligand>
        <name>[4Fe-4S] cluster</name>
        <dbReference type="ChEBI" id="CHEBI:49883"/>
        <label>2</label>
        <note>4Fe-4S-S-AdoMet</note>
    </ligand>
</feature>